<dbReference type="RefSeq" id="WP_174927312.1">
    <property type="nucleotide sequence ID" value="NZ_CABVLY010000017.1"/>
</dbReference>
<dbReference type="Proteomes" id="UP000755577">
    <property type="component" value="Unassembled WGS sequence"/>
</dbReference>
<dbReference type="Gene3D" id="3.40.50.2300">
    <property type="match status" value="1"/>
</dbReference>
<evidence type="ECO:0000256" key="2">
    <source>
        <dbReference type="ARBA" id="ARBA00023012"/>
    </source>
</evidence>
<dbReference type="GeneID" id="56502355"/>
<feature type="domain" description="Response regulatory" evidence="6">
    <location>
        <begin position="2"/>
        <end position="117"/>
    </location>
</feature>
<evidence type="ECO:0000313" key="11">
    <source>
        <dbReference type="Proteomes" id="UP000755577"/>
    </source>
</evidence>
<evidence type="ECO:0000256" key="3">
    <source>
        <dbReference type="ARBA" id="ARBA00023125"/>
    </source>
</evidence>
<dbReference type="InterPro" id="IPR039420">
    <property type="entry name" value="WalR-like"/>
</dbReference>
<dbReference type="SMART" id="SM00448">
    <property type="entry name" value="REC"/>
    <property type="match status" value="1"/>
</dbReference>
<evidence type="ECO:0000256" key="1">
    <source>
        <dbReference type="ARBA" id="ARBA00022553"/>
    </source>
</evidence>
<name>A0A6P2GF23_9BURK</name>
<keyword evidence="1 4" id="KW-0597">Phosphoprotein</keyword>
<dbReference type="InterPro" id="IPR001867">
    <property type="entry name" value="OmpR/PhoB-type_DNA-bd"/>
</dbReference>
<reference evidence="9 10" key="1">
    <citation type="submission" date="2019-09" db="EMBL/GenBank/DDBJ databases">
        <authorList>
            <person name="Depoorter E."/>
        </authorList>
    </citation>
    <scope>NUCLEOTIDE SEQUENCE [LARGE SCALE GENOMIC DNA]</scope>
    <source>
        <strain evidence="9">LMG 20980</strain>
    </source>
</reference>
<feature type="domain" description="OmpR/PhoB-type" evidence="7">
    <location>
        <begin position="127"/>
        <end position="232"/>
    </location>
</feature>
<evidence type="ECO:0000259" key="7">
    <source>
        <dbReference type="PROSITE" id="PS51755"/>
    </source>
</evidence>
<feature type="modified residue" description="4-aspartylphosphate" evidence="4">
    <location>
        <position position="51"/>
    </location>
</feature>
<dbReference type="CDD" id="cd00383">
    <property type="entry name" value="trans_reg_C"/>
    <property type="match status" value="1"/>
</dbReference>
<evidence type="ECO:0000256" key="4">
    <source>
        <dbReference type="PROSITE-ProRule" id="PRU00169"/>
    </source>
</evidence>
<sequence length="233" mass="26284">MIVAILEDVEQQAKTLASWLQKSGFETEIRHDGDSFIELVRTQKVDVLLVDWDVPGQNGIEVTRWVRQTFADAMPVIIVTQHDSEEDVVYGLNSGADDFLTKPVRQRELVARVGAQVRKYYPDTQDQGALTLGKYKLDPTSRRVHVTEVSGVEGDSVVLSAREFELAMLLFGNAGRIVSKDFLLKKIWGEVDRKYDASLATYVSKIRNALALRSKNGLVISTVYNYGYRLERT</sequence>
<dbReference type="CDD" id="cd17574">
    <property type="entry name" value="REC_OmpR"/>
    <property type="match status" value="1"/>
</dbReference>
<dbReference type="GO" id="GO:0005829">
    <property type="term" value="C:cytosol"/>
    <property type="evidence" value="ECO:0007669"/>
    <property type="project" value="TreeGrafter"/>
</dbReference>
<evidence type="ECO:0000259" key="6">
    <source>
        <dbReference type="PROSITE" id="PS50110"/>
    </source>
</evidence>
<dbReference type="GO" id="GO:0000156">
    <property type="term" value="F:phosphorelay response regulator activity"/>
    <property type="evidence" value="ECO:0007669"/>
    <property type="project" value="TreeGrafter"/>
</dbReference>
<dbReference type="Pfam" id="PF00486">
    <property type="entry name" value="Trans_reg_C"/>
    <property type="match status" value="1"/>
</dbReference>
<dbReference type="EMBL" id="JAFCIQ010000047">
    <property type="protein sequence ID" value="MBM2771504.1"/>
    <property type="molecule type" value="Genomic_DNA"/>
</dbReference>
<dbReference type="PROSITE" id="PS50110">
    <property type="entry name" value="RESPONSE_REGULATORY"/>
    <property type="match status" value="1"/>
</dbReference>
<evidence type="ECO:0000313" key="10">
    <source>
        <dbReference type="Proteomes" id="UP000494201"/>
    </source>
</evidence>
<dbReference type="SMART" id="SM00862">
    <property type="entry name" value="Trans_reg_C"/>
    <property type="match status" value="1"/>
</dbReference>
<protein>
    <submittedName>
        <fullName evidence="8">Response regulator transcription factor</fullName>
    </submittedName>
    <submittedName>
        <fullName evidence="9">Two-component system response regulator</fullName>
    </submittedName>
</protein>
<evidence type="ECO:0000313" key="8">
    <source>
        <dbReference type="EMBL" id="MBM2771504.1"/>
    </source>
</evidence>
<organism evidence="9 10">
    <name type="scientific">Burkholderia anthina</name>
    <dbReference type="NCBI Taxonomy" id="179879"/>
    <lineage>
        <taxon>Bacteria</taxon>
        <taxon>Pseudomonadati</taxon>
        <taxon>Pseudomonadota</taxon>
        <taxon>Betaproteobacteria</taxon>
        <taxon>Burkholderiales</taxon>
        <taxon>Burkholderiaceae</taxon>
        <taxon>Burkholderia</taxon>
        <taxon>Burkholderia cepacia complex</taxon>
    </lineage>
</organism>
<dbReference type="AlphaFoldDB" id="A0A6P2GF23"/>
<dbReference type="InterPro" id="IPR001789">
    <property type="entry name" value="Sig_transdc_resp-reg_receiver"/>
</dbReference>
<dbReference type="InterPro" id="IPR011006">
    <property type="entry name" value="CheY-like_superfamily"/>
</dbReference>
<dbReference type="Gene3D" id="1.10.10.10">
    <property type="entry name" value="Winged helix-like DNA-binding domain superfamily/Winged helix DNA-binding domain"/>
    <property type="match status" value="1"/>
</dbReference>
<dbReference type="SUPFAM" id="SSF52172">
    <property type="entry name" value="CheY-like"/>
    <property type="match status" value="1"/>
</dbReference>
<proteinExistence type="predicted"/>
<dbReference type="InterPro" id="IPR016032">
    <property type="entry name" value="Sig_transdc_resp-reg_C-effctor"/>
</dbReference>
<keyword evidence="3 5" id="KW-0238">DNA-binding</keyword>
<dbReference type="PANTHER" id="PTHR48111:SF40">
    <property type="entry name" value="PHOSPHATE REGULON TRANSCRIPTIONAL REGULATORY PROTEIN PHOB"/>
    <property type="match status" value="1"/>
</dbReference>
<dbReference type="Gene3D" id="6.10.250.690">
    <property type="match status" value="1"/>
</dbReference>
<accession>A0A6P2GF23</accession>
<dbReference type="EMBL" id="CABVLY010000017">
    <property type="protein sequence ID" value="VVU51574.1"/>
    <property type="molecule type" value="Genomic_DNA"/>
</dbReference>
<dbReference type="PANTHER" id="PTHR48111">
    <property type="entry name" value="REGULATOR OF RPOS"/>
    <property type="match status" value="1"/>
</dbReference>
<dbReference type="GO" id="GO:0000976">
    <property type="term" value="F:transcription cis-regulatory region binding"/>
    <property type="evidence" value="ECO:0007669"/>
    <property type="project" value="TreeGrafter"/>
</dbReference>
<evidence type="ECO:0000313" key="9">
    <source>
        <dbReference type="EMBL" id="VVU51574.1"/>
    </source>
</evidence>
<dbReference type="PROSITE" id="PS51755">
    <property type="entry name" value="OMPR_PHOB"/>
    <property type="match status" value="1"/>
</dbReference>
<dbReference type="InterPro" id="IPR036388">
    <property type="entry name" value="WH-like_DNA-bd_sf"/>
</dbReference>
<reference evidence="8 11" key="2">
    <citation type="submission" date="2021-02" db="EMBL/GenBank/DDBJ databases">
        <title>Draft genome of the type strains Burkholderia anthina DSM16086.</title>
        <authorList>
            <person name="Hertel R."/>
            <person name="Meissner J."/>
            <person name="Poehlein A."/>
            <person name="Daniel R."/>
            <person name="Commichau F.M."/>
        </authorList>
    </citation>
    <scope>NUCLEOTIDE SEQUENCE [LARGE SCALE GENOMIC DNA]</scope>
    <source>
        <strain evidence="8 11">DSM 16086</strain>
    </source>
</reference>
<feature type="DNA-binding region" description="OmpR/PhoB-type" evidence="5">
    <location>
        <begin position="127"/>
        <end position="232"/>
    </location>
</feature>
<keyword evidence="11" id="KW-1185">Reference proteome</keyword>
<dbReference type="Pfam" id="PF00072">
    <property type="entry name" value="Response_reg"/>
    <property type="match status" value="1"/>
</dbReference>
<keyword evidence="2" id="KW-0902">Two-component regulatory system</keyword>
<dbReference type="GO" id="GO:0032993">
    <property type="term" value="C:protein-DNA complex"/>
    <property type="evidence" value="ECO:0007669"/>
    <property type="project" value="TreeGrafter"/>
</dbReference>
<gene>
    <name evidence="9" type="ORF">BAN20980_04296</name>
    <name evidence="8" type="ORF">JQK92_34415</name>
</gene>
<dbReference type="SUPFAM" id="SSF46894">
    <property type="entry name" value="C-terminal effector domain of the bipartite response regulators"/>
    <property type="match status" value="1"/>
</dbReference>
<dbReference type="GO" id="GO:0006355">
    <property type="term" value="P:regulation of DNA-templated transcription"/>
    <property type="evidence" value="ECO:0007669"/>
    <property type="project" value="InterPro"/>
</dbReference>
<evidence type="ECO:0000256" key="5">
    <source>
        <dbReference type="PROSITE-ProRule" id="PRU01091"/>
    </source>
</evidence>
<dbReference type="Proteomes" id="UP000494201">
    <property type="component" value="Unassembled WGS sequence"/>
</dbReference>